<dbReference type="STRING" id="1801663.A2175_00900"/>
<dbReference type="EMBL" id="MHLY01000007">
    <property type="protein sequence ID" value="OGZ18821.1"/>
    <property type="molecule type" value="Genomic_DNA"/>
</dbReference>
<organism evidence="1 2">
    <name type="scientific">Candidatus Nealsonbacteria bacterium RBG_13_42_11</name>
    <dbReference type="NCBI Taxonomy" id="1801663"/>
    <lineage>
        <taxon>Bacteria</taxon>
        <taxon>Candidatus Nealsoniibacteriota</taxon>
    </lineage>
</organism>
<name>A0A1G2E0L0_9BACT</name>
<dbReference type="Proteomes" id="UP000176755">
    <property type="component" value="Unassembled WGS sequence"/>
</dbReference>
<reference evidence="1 2" key="1">
    <citation type="journal article" date="2016" name="Nat. Commun.">
        <title>Thousands of microbial genomes shed light on interconnected biogeochemical processes in an aquifer system.</title>
        <authorList>
            <person name="Anantharaman K."/>
            <person name="Brown C.T."/>
            <person name="Hug L.A."/>
            <person name="Sharon I."/>
            <person name="Castelle C.J."/>
            <person name="Probst A.J."/>
            <person name="Thomas B.C."/>
            <person name="Singh A."/>
            <person name="Wilkins M.J."/>
            <person name="Karaoz U."/>
            <person name="Brodie E.L."/>
            <person name="Williams K.H."/>
            <person name="Hubbard S.S."/>
            <person name="Banfield J.F."/>
        </authorList>
    </citation>
    <scope>NUCLEOTIDE SEQUENCE [LARGE SCALE GENOMIC DNA]</scope>
</reference>
<comment type="caution">
    <text evidence="1">The sequence shown here is derived from an EMBL/GenBank/DDBJ whole genome shotgun (WGS) entry which is preliminary data.</text>
</comment>
<proteinExistence type="predicted"/>
<sequence>MSKIIIGLVGETGSGKDTFCKCFKKTFKQTFCFRFSQPLTEALEIFFNEIKKQDQQWLATVLRARFGNNILGEAIKRKIGNIKNGIIILNGLRAWEEYKMIKKLGGKIIYITAVSKTRWQRVKKRGEKKDDKISYEKFLKMEKSKTEILIPKIGQKADFRIENNGSKIDFYKKCKKIPIPENL</sequence>
<dbReference type="AlphaFoldDB" id="A0A1G2E0L0"/>
<evidence type="ECO:0008006" key="3">
    <source>
        <dbReference type="Google" id="ProtNLM"/>
    </source>
</evidence>
<dbReference type="InterPro" id="IPR027417">
    <property type="entry name" value="P-loop_NTPase"/>
</dbReference>
<protein>
    <recommendedName>
        <fullName evidence="3">Dephospho-CoA kinase</fullName>
    </recommendedName>
</protein>
<dbReference type="Gene3D" id="3.40.50.300">
    <property type="entry name" value="P-loop containing nucleotide triphosphate hydrolases"/>
    <property type="match status" value="1"/>
</dbReference>
<evidence type="ECO:0000313" key="2">
    <source>
        <dbReference type="Proteomes" id="UP000176755"/>
    </source>
</evidence>
<dbReference type="PANTHER" id="PTHR41930:SF1">
    <property type="entry name" value="DEPHOSPHO-COA KINASE"/>
    <property type="match status" value="1"/>
</dbReference>
<accession>A0A1G2E0L0</accession>
<evidence type="ECO:0000313" key="1">
    <source>
        <dbReference type="EMBL" id="OGZ18821.1"/>
    </source>
</evidence>
<dbReference type="Pfam" id="PF13238">
    <property type="entry name" value="AAA_18"/>
    <property type="match status" value="1"/>
</dbReference>
<gene>
    <name evidence="1" type="ORF">A2175_00900</name>
</gene>
<dbReference type="SUPFAM" id="SSF52540">
    <property type="entry name" value="P-loop containing nucleoside triphosphate hydrolases"/>
    <property type="match status" value="1"/>
</dbReference>
<dbReference type="PANTHER" id="PTHR41930">
    <property type="entry name" value="UPF0200 PROTEIN MJ1399"/>
    <property type="match status" value="1"/>
</dbReference>